<dbReference type="AlphaFoldDB" id="A0ABD3QB16"/>
<keyword evidence="3" id="KW-0732">Signal</keyword>
<dbReference type="InterPro" id="IPR004147">
    <property type="entry name" value="ABC1_dom"/>
</dbReference>
<dbReference type="InterPro" id="IPR050154">
    <property type="entry name" value="UbiB_kinase"/>
</dbReference>
<dbReference type="InterPro" id="IPR011009">
    <property type="entry name" value="Kinase-like_dom_sf"/>
</dbReference>
<dbReference type="PANTHER" id="PTHR10566">
    <property type="entry name" value="CHAPERONE-ACTIVITY OF BC1 COMPLEX CABC1 -RELATED"/>
    <property type="match status" value="1"/>
</dbReference>
<feature type="region of interest" description="Disordered" evidence="2">
    <location>
        <begin position="616"/>
        <end position="645"/>
    </location>
</feature>
<protein>
    <recommendedName>
        <fullName evidence="4">ABC1 atypical kinase-like domain-containing protein</fullName>
    </recommendedName>
</protein>
<evidence type="ECO:0000259" key="4">
    <source>
        <dbReference type="Pfam" id="PF03109"/>
    </source>
</evidence>
<name>A0ABD3QB16_9STRA</name>
<comment type="caution">
    <text evidence="5">The sequence shown here is derived from an EMBL/GenBank/DDBJ whole genome shotgun (WGS) entry which is preliminary data.</text>
</comment>
<evidence type="ECO:0000313" key="6">
    <source>
        <dbReference type="Proteomes" id="UP001516023"/>
    </source>
</evidence>
<dbReference type="Pfam" id="PF03109">
    <property type="entry name" value="ABC1"/>
    <property type="match status" value="1"/>
</dbReference>
<gene>
    <name evidence="5" type="ORF">HJC23_010491</name>
</gene>
<organism evidence="5 6">
    <name type="scientific">Cyclotella cryptica</name>
    <dbReference type="NCBI Taxonomy" id="29204"/>
    <lineage>
        <taxon>Eukaryota</taxon>
        <taxon>Sar</taxon>
        <taxon>Stramenopiles</taxon>
        <taxon>Ochrophyta</taxon>
        <taxon>Bacillariophyta</taxon>
        <taxon>Coscinodiscophyceae</taxon>
        <taxon>Thalassiosirophycidae</taxon>
        <taxon>Stephanodiscales</taxon>
        <taxon>Stephanodiscaceae</taxon>
        <taxon>Cyclotella</taxon>
    </lineage>
</organism>
<sequence>MNHLRFVSLLLVVPMEKHAVMALVRPPSHGLPTRIGAAQRSDVTSAALSLNPHESFVGHGNDQPHEAGTMRGRWARAFHRDASQKARSSGSNSTLFPKRQSIRKSPLPAITPLLFVMLRKIAIGSSPAWAATTSTAVSTSSASWTLRKVASSIFQSIRHPTKETFRKLTLSIMGILLVLNVVEGIAASKRQRIDPTSEWGRYADKPAARGMALSLLLLKLLPYALLPNILEKIHGKIDPTTQSEKYLSSQPHKLRQHAGEMFANGLLRLGPLYIKIGQILSCRENLFPPEWIAAMEKLQDRVPAKSGAEAWNLAYEACPGGKARFHSLFSDFDDVPLAAASLGQVHRARLRSSGVAVAIKVQRARLRDIYDKDLKLMKSIAKAVDSLGGKAGQVGGVQQSWQDIFKDAETILYREIDYRDEADNAVRFAEDFGLGFGGVAVESTARGVDGNVLPSASEWLRSPYTYRELSSEKFLVMEYVPSIKISSNAKLDEAGVTVEDREYLAEALAHSYLRQFCVNKFFSTDPHPGNLGIEVFEDGRPPRLVFYDFGQACSLSEDQAGGILEVIESIVDSDAKKSVSAFKRMGVLKDGADLAKVEAKCQSNYDTGKLKVKKRKKRKSARYNTDSQSAAVNGSGENTIDLNPGDAPLELAANSKKVTPEVKDSEVMEYFTLQSEYAFVARALSQMDGVGKGLDPDFDFISAAAPYLVEIKGTRRYLVDEARKRLKFVYDPDDGMLAKELSLFKSLGFEPKKYKREGTKLK</sequence>
<dbReference type="SUPFAM" id="SSF56112">
    <property type="entry name" value="Protein kinase-like (PK-like)"/>
    <property type="match status" value="1"/>
</dbReference>
<feature type="signal peptide" evidence="3">
    <location>
        <begin position="1"/>
        <end position="22"/>
    </location>
</feature>
<feature type="compositionally biased region" description="Polar residues" evidence="2">
    <location>
        <begin position="622"/>
        <end position="641"/>
    </location>
</feature>
<feature type="chain" id="PRO_5044791242" description="ABC1 atypical kinase-like domain-containing protein" evidence="3">
    <location>
        <begin position="23"/>
        <end position="762"/>
    </location>
</feature>
<evidence type="ECO:0000256" key="2">
    <source>
        <dbReference type="SAM" id="MobiDB-lite"/>
    </source>
</evidence>
<proteinExistence type="inferred from homology"/>
<reference evidence="5 6" key="1">
    <citation type="journal article" date="2020" name="G3 (Bethesda)">
        <title>Improved Reference Genome for Cyclotella cryptica CCMP332, a Model for Cell Wall Morphogenesis, Salinity Adaptation, and Lipid Production in Diatoms (Bacillariophyta).</title>
        <authorList>
            <person name="Roberts W.R."/>
            <person name="Downey K.M."/>
            <person name="Ruck E.C."/>
            <person name="Traller J.C."/>
            <person name="Alverson A.J."/>
        </authorList>
    </citation>
    <scope>NUCLEOTIDE SEQUENCE [LARGE SCALE GENOMIC DNA]</scope>
    <source>
        <strain evidence="5 6">CCMP332</strain>
    </source>
</reference>
<keyword evidence="6" id="KW-1185">Reference proteome</keyword>
<evidence type="ECO:0000256" key="1">
    <source>
        <dbReference type="ARBA" id="ARBA00009670"/>
    </source>
</evidence>
<dbReference type="EMBL" id="JABMIG020000055">
    <property type="protein sequence ID" value="KAL3797365.1"/>
    <property type="molecule type" value="Genomic_DNA"/>
</dbReference>
<evidence type="ECO:0000256" key="3">
    <source>
        <dbReference type="SAM" id="SignalP"/>
    </source>
</evidence>
<comment type="similarity">
    <text evidence="1">Belongs to the protein kinase superfamily. ADCK protein kinase family.</text>
</comment>
<accession>A0ABD3QB16</accession>
<feature type="domain" description="ABC1 atypical kinase-like" evidence="4">
    <location>
        <begin position="297"/>
        <end position="578"/>
    </location>
</feature>
<dbReference type="Proteomes" id="UP001516023">
    <property type="component" value="Unassembled WGS sequence"/>
</dbReference>
<evidence type="ECO:0000313" key="5">
    <source>
        <dbReference type="EMBL" id="KAL3797365.1"/>
    </source>
</evidence>
<dbReference type="PANTHER" id="PTHR10566:SF113">
    <property type="entry name" value="PROTEIN ACTIVITY OF BC1 COMPLEX KINASE 7, CHLOROPLASTIC"/>
    <property type="match status" value="1"/>
</dbReference>
<dbReference type="CDD" id="cd05121">
    <property type="entry name" value="ABC1_ADCK3-like"/>
    <property type="match status" value="1"/>
</dbReference>